<accession>A0A917FXB2</accession>
<evidence type="ECO:0000256" key="1">
    <source>
        <dbReference type="ARBA" id="ARBA00004651"/>
    </source>
</evidence>
<dbReference type="InterPro" id="IPR000160">
    <property type="entry name" value="GGDEF_dom"/>
</dbReference>
<dbReference type="GO" id="GO:0052621">
    <property type="term" value="F:diguanylate cyclase activity"/>
    <property type="evidence" value="ECO:0007669"/>
    <property type="project" value="TreeGrafter"/>
</dbReference>
<dbReference type="Gene3D" id="3.30.450.20">
    <property type="entry name" value="PAS domain"/>
    <property type="match status" value="1"/>
</dbReference>
<dbReference type="SMART" id="SM00267">
    <property type="entry name" value="GGDEF"/>
    <property type="match status" value="1"/>
</dbReference>
<dbReference type="PANTHER" id="PTHR45138:SF9">
    <property type="entry name" value="DIGUANYLATE CYCLASE DGCM-RELATED"/>
    <property type="match status" value="1"/>
</dbReference>
<dbReference type="Pfam" id="PF02743">
    <property type="entry name" value="dCache_1"/>
    <property type="match status" value="1"/>
</dbReference>
<dbReference type="GO" id="GO:0043709">
    <property type="term" value="P:cell adhesion involved in single-species biofilm formation"/>
    <property type="evidence" value="ECO:0007669"/>
    <property type="project" value="TreeGrafter"/>
</dbReference>
<dbReference type="EMBL" id="BMGR01000011">
    <property type="protein sequence ID" value="GGG13702.1"/>
    <property type="molecule type" value="Genomic_DNA"/>
</dbReference>
<proteinExistence type="predicted"/>
<evidence type="ECO:0000313" key="9">
    <source>
        <dbReference type="Proteomes" id="UP000644756"/>
    </source>
</evidence>
<keyword evidence="2" id="KW-1003">Cell membrane</keyword>
<evidence type="ECO:0000259" key="7">
    <source>
        <dbReference type="PROSITE" id="PS50887"/>
    </source>
</evidence>
<dbReference type="InterPro" id="IPR029787">
    <property type="entry name" value="Nucleotide_cyclase"/>
</dbReference>
<evidence type="ECO:0000256" key="6">
    <source>
        <dbReference type="SAM" id="Phobius"/>
    </source>
</evidence>
<gene>
    <name evidence="8" type="ORF">GCM10010916_33290</name>
</gene>
<dbReference type="GO" id="GO:1902201">
    <property type="term" value="P:negative regulation of bacterial-type flagellum-dependent cell motility"/>
    <property type="evidence" value="ECO:0007669"/>
    <property type="project" value="TreeGrafter"/>
</dbReference>
<dbReference type="SUPFAM" id="SSF55073">
    <property type="entry name" value="Nucleotide cyclase"/>
    <property type="match status" value="1"/>
</dbReference>
<evidence type="ECO:0000313" key="8">
    <source>
        <dbReference type="EMBL" id="GGG13702.1"/>
    </source>
</evidence>
<reference evidence="8" key="2">
    <citation type="submission" date="2020-09" db="EMBL/GenBank/DDBJ databases">
        <authorList>
            <person name="Sun Q."/>
            <person name="Zhou Y."/>
        </authorList>
    </citation>
    <scope>NUCLEOTIDE SEQUENCE</scope>
    <source>
        <strain evidence="8">CGMCC 1.12987</strain>
    </source>
</reference>
<dbReference type="FunFam" id="3.30.70.270:FF:000001">
    <property type="entry name" value="Diguanylate cyclase domain protein"/>
    <property type="match status" value="1"/>
</dbReference>
<keyword evidence="9" id="KW-1185">Reference proteome</keyword>
<keyword evidence="4 6" id="KW-1133">Transmembrane helix</keyword>
<dbReference type="Gene3D" id="3.30.70.270">
    <property type="match status" value="1"/>
</dbReference>
<dbReference type="InterPro" id="IPR050469">
    <property type="entry name" value="Diguanylate_Cyclase"/>
</dbReference>
<name>A0A917FXB2_9BACL</name>
<sequence length="516" mass="57056">MMVGRKGFSLRLMLSMLVTVSVLITALAAGYTAVQANITSLSAIYLENNYQYARKLSLNANDLLKGMQQNIESIAAMTGSHSLTQQQLDIWYHANRQNFNSIFIADASLSIQAISPDDAGMAAGTRLTSEIAVRAAELKRSFISEPYISETGRVILLISSPIFNETGDYAGFAGGTIYLEEDNGLSRLLGEHFYGDGSYVFVVDKNGHLISHPNKARLNEAAADNPMIRKVISGENGSLKLINSLGIEYFAGYAYEPNSGWGIVSQTPTSVLSEPIKNLIIRAVIQAFPLLIVIVLLAWFVSYRISKPLHQLAKFSEEALLQRKAVPSKTPKIDSRIYEVKQLQQGVNNHFKLIREEIQMDGLTALANRKTFDIAIQDWLDNKVPCSLILLDIDHFKRINDTFGHLIGDEVLKYVAATMRTSSRDKDLCFRYGGEEFGILLNNCDLQAALLIAERLREKLENSISPTGDQITISIGISTTDNMVIEPKELIAMADTALYQSKAEGRNKTTVFSAVK</sequence>
<feature type="domain" description="GGDEF" evidence="7">
    <location>
        <begin position="384"/>
        <end position="514"/>
    </location>
</feature>
<feature type="transmembrane region" description="Helical" evidence="6">
    <location>
        <begin position="279"/>
        <end position="301"/>
    </location>
</feature>
<dbReference type="CDD" id="cd18773">
    <property type="entry name" value="PDC1_HK_sensor"/>
    <property type="match status" value="1"/>
</dbReference>
<protein>
    <submittedName>
        <fullName evidence="8">Cell signaling regulator</fullName>
    </submittedName>
</protein>
<dbReference type="RefSeq" id="WP_229725360.1">
    <property type="nucleotide sequence ID" value="NZ_BMGR01000011.1"/>
</dbReference>
<keyword evidence="5 6" id="KW-0472">Membrane</keyword>
<dbReference type="NCBIfam" id="TIGR00254">
    <property type="entry name" value="GGDEF"/>
    <property type="match status" value="1"/>
</dbReference>
<reference evidence="8" key="1">
    <citation type="journal article" date="2014" name="Int. J. Syst. Evol. Microbiol.">
        <title>Complete genome sequence of Corynebacterium casei LMG S-19264T (=DSM 44701T), isolated from a smear-ripened cheese.</title>
        <authorList>
            <consortium name="US DOE Joint Genome Institute (JGI-PGF)"/>
            <person name="Walter F."/>
            <person name="Albersmeier A."/>
            <person name="Kalinowski J."/>
            <person name="Ruckert C."/>
        </authorList>
    </citation>
    <scope>NUCLEOTIDE SEQUENCE</scope>
    <source>
        <strain evidence="8">CGMCC 1.12987</strain>
    </source>
</reference>
<dbReference type="InterPro" id="IPR033479">
    <property type="entry name" value="dCache_1"/>
</dbReference>
<dbReference type="Pfam" id="PF00990">
    <property type="entry name" value="GGDEF"/>
    <property type="match status" value="1"/>
</dbReference>
<organism evidence="8 9">
    <name type="scientific">Paenibacillus abyssi</name>
    <dbReference type="NCBI Taxonomy" id="1340531"/>
    <lineage>
        <taxon>Bacteria</taxon>
        <taxon>Bacillati</taxon>
        <taxon>Bacillota</taxon>
        <taxon>Bacilli</taxon>
        <taxon>Bacillales</taxon>
        <taxon>Paenibacillaceae</taxon>
        <taxon>Paenibacillus</taxon>
    </lineage>
</organism>
<keyword evidence="3 6" id="KW-0812">Transmembrane</keyword>
<dbReference type="SUPFAM" id="SSF103190">
    <property type="entry name" value="Sensory domain-like"/>
    <property type="match status" value="1"/>
</dbReference>
<dbReference type="CDD" id="cd01949">
    <property type="entry name" value="GGDEF"/>
    <property type="match status" value="1"/>
</dbReference>
<dbReference type="GO" id="GO:0005886">
    <property type="term" value="C:plasma membrane"/>
    <property type="evidence" value="ECO:0007669"/>
    <property type="project" value="UniProtKB-SubCell"/>
</dbReference>
<evidence type="ECO:0000256" key="2">
    <source>
        <dbReference type="ARBA" id="ARBA00022475"/>
    </source>
</evidence>
<dbReference type="Proteomes" id="UP000644756">
    <property type="component" value="Unassembled WGS sequence"/>
</dbReference>
<dbReference type="InterPro" id="IPR043128">
    <property type="entry name" value="Rev_trsase/Diguanyl_cyclase"/>
</dbReference>
<dbReference type="CDD" id="cd12912">
    <property type="entry name" value="PDC2_MCP_like"/>
    <property type="match status" value="1"/>
</dbReference>
<comment type="caution">
    <text evidence="8">The sequence shown here is derived from an EMBL/GenBank/DDBJ whole genome shotgun (WGS) entry which is preliminary data.</text>
</comment>
<evidence type="ECO:0000256" key="5">
    <source>
        <dbReference type="ARBA" id="ARBA00023136"/>
    </source>
</evidence>
<comment type="subcellular location">
    <subcellularLocation>
        <location evidence="1">Cell membrane</location>
        <topology evidence="1">Multi-pass membrane protein</topology>
    </subcellularLocation>
</comment>
<dbReference type="PANTHER" id="PTHR45138">
    <property type="entry name" value="REGULATORY COMPONENTS OF SENSORY TRANSDUCTION SYSTEM"/>
    <property type="match status" value="1"/>
</dbReference>
<evidence type="ECO:0000256" key="3">
    <source>
        <dbReference type="ARBA" id="ARBA00022692"/>
    </source>
</evidence>
<dbReference type="InterPro" id="IPR029151">
    <property type="entry name" value="Sensor-like_sf"/>
</dbReference>
<dbReference type="PROSITE" id="PS50887">
    <property type="entry name" value="GGDEF"/>
    <property type="match status" value="1"/>
</dbReference>
<evidence type="ECO:0000256" key="4">
    <source>
        <dbReference type="ARBA" id="ARBA00022989"/>
    </source>
</evidence>
<dbReference type="AlphaFoldDB" id="A0A917FXB2"/>